<dbReference type="SUPFAM" id="SSF51735">
    <property type="entry name" value="NAD(P)-binding Rossmann-fold domains"/>
    <property type="match status" value="1"/>
</dbReference>
<protein>
    <submittedName>
        <fullName evidence="1">Uncharacterized protein</fullName>
    </submittedName>
</protein>
<dbReference type="Gene3D" id="3.40.50.720">
    <property type="entry name" value="NAD(P)-binding Rossmann-like Domain"/>
    <property type="match status" value="1"/>
</dbReference>
<dbReference type="InterPro" id="IPR036291">
    <property type="entry name" value="NAD(P)-bd_dom_sf"/>
</dbReference>
<reference evidence="1" key="1">
    <citation type="submission" date="2023-03" db="EMBL/GenBank/DDBJ databases">
        <authorList>
            <person name="Steffen K."/>
            <person name="Cardenas P."/>
        </authorList>
    </citation>
    <scope>NUCLEOTIDE SEQUENCE</scope>
</reference>
<proteinExistence type="predicted"/>
<dbReference type="Proteomes" id="UP001174909">
    <property type="component" value="Unassembled WGS sequence"/>
</dbReference>
<gene>
    <name evidence="1" type="ORF">GBAR_LOCUS9009</name>
</gene>
<keyword evidence="2" id="KW-1185">Reference proteome</keyword>
<accession>A0AA35RPC6</accession>
<comment type="caution">
    <text evidence="1">The sequence shown here is derived from an EMBL/GenBank/DDBJ whole genome shotgun (WGS) entry which is preliminary data.</text>
</comment>
<sequence length="106" mass="11470">MILASRGAEVCVSDIDAESAEQVAAEINEGGGNAFATGGNVTDIDSISEVARTAIDTFGKLDIVRAQRRRSRRSYLHVAERLHRRGLGYDVGRKRTRSRQHVGCGG</sequence>
<organism evidence="1 2">
    <name type="scientific">Geodia barretti</name>
    <name type="common">Barrett's horny sponge</name>
    <dbReference type="NCBI Taxonomy" id="519541"/>
    <lineage>
        <taxon>Eukaryota</taxon>
        <taxon>Metazoa</taxon>
        <taxon>Porifera</taxon>
        <taxon>Demospongiae</taxon>
        <taxon>Heteroscleromorpha</taxon>
        <taxon>Tetractinellida</taxon>
        <taxon>Astrophorina</taxon>
        <taxon>Geodiidae</taxon>
        <taxon>Geodia</taxon>
    </lineage>
</organism>
<name>A0AA35RPC6_GEOBA</name>
<dbReference type="Pfam" id="PF00106">
    <property type="entry name" value="adh_short"/>
    <property type="match status" value="1"/>
</dbReference>
<dbReference type="AlphaFoldDB" id="A0AA35RPC6"/>
<evidence type="ECO:0000313" key="1">
    <source>
        <dbReference type="EMBL" id="CAI8014403.1"/>
    </source>
</evidence>
<dbReference type="InterPro" id="IPR002347">
    <property type="entry name" value="SDR_fam"/>
</dbReference>
<dbReference type="EMBL" id="CASHTH010001359">
    <property type="protein sequence ID" value="CAI8014403.1"/>
    <property type="molecule type" value="Genomic_DNA"/>
</dbReference>
<evidence type="ECO:0000313" key="2">
    <source>
        <dbReference type="Proteomes" id="UP001174909"/>
    </source>
</evidence>